<protein>
    <recommendedName>
        <fullName evidence="3">glutaminase</fullName>
        <ecNumber evidence="3">3.5.1.2</ecNumber>
    </recommendedName>
    <alternativeName>
        <fullName evidence="8">L-glutamine amidohydrolase</fullName>
    </alternativeName>
</protein>
<name>A0A1I7S248_BURXY</name>
<organism evidence="13 15">
    <name type="scientific">Bursaphelenchus xylophilus</name>
    <name type="common">Pinewood nematode worm</name>
    <name type="synonym">Aphelenchoides xylophilus</name>
    <dbReference type="NCBI Taxonomy" id="6326"/>
    <lineage>
        <taxon>Eukaryota</taxon>
        <taxon>Metazoa</taxon>
        <taxon>Ecdysozoa</taxon>
        <taxon>Nematoda</taxon>
        <taxon>Chromadorea</taxon>
        <taxon>Rhabditida</taxon>
        <taxon>Tylenchina</taxon>
        <taxon>Tylenchomorpha</taxon>
        <taxon>Aphelenchoidea</taxon>
        <taxon>Aphelenchoididae</taxon>
        <taxon>Bursaphelenchus</taxon>
    </lineage>
</organism>
<evidence type="ECO:0000313" key="13">
    <source>
        <dbReference type="Proteomes" id="UP000095284"/>
    </source>
</evidence>
<dbReference type="EC" id="3.5.1.2" evidence="3"/>
<keyword evidence="4" id="KW-0677">Repeat</keyword>
<keyword evidence="14" id="KW-1185">Reference proteome</keyword>
<proteinExistence type="inferred from homology"/>
<evidence type="ECO:0000313" key="12">
    <source>
        <dbReference type="EMBL" id="CAG9114916.1"/>
    </source>
</evidence>
<evidence type="ECO:0000256" key="8">
    <source>
        <dbReference type="ARBA" id="ARBA00077251"/>
    </source>
</evidence>
<evidence type="ECO:0000256" key="5">
    <source>
        <dbReference type="ARBA" id="ARBA00022801"/>
    </source>
</evidence>
<dbReference type="Proteomes" id="UP000582659">
    <property type="component" value="Unassembled WGS sequence"/>
</dbReference>
<dbReference type="eggNOG" id="KOG0506">
    <property type="taxonomic scope" value="Eukaryota"/>
</dbReference>
<dbReference type="InterPro" id="IPR012338">
    <property type="entry name" value="Beta-lactam/transpept-like"/>
</dbReference>
<reference evidence="12" key="2">
    <citation type="submission" date="2020-08" db="EMBL/GenBank/DDBJ databases">
        <authorList>
            <person name="Kikuchi T."/>
        </authorList>
    </citation>
    <scope>NUCLEOTIDE SEQUENCE</scope>
    <source>
        <strain evidence="11">Ka4C1</strain>
    </source>
</reference>
<dbReference type="GO" id="GO:0004359">
    <property type="term" value="F:glutaminase activity"/>
    <property type="evidence" value="ECO:0007669"/>
    <property type="project" value="UniProtKB-EC"/>
</dbReference>
<dbReference type="SMR" id="A0A1I7S248"/>
<dbReference type="Gene3D" id="1.10.238.210">
    <property type="match status" value="1"/>
</dbReference>
<evidence type="ECO:0000256" key="2">
    <source>
        <dbReference type="ARBA" id="ARBA00011881"/>
    </source>
</evidence>
<dbReference type="GO" id="GO:0006543">
    <property type="term" value="P:L-glutamine catabolic process"/>
    <property type="evidence" value="ECO:0007669"/>
    <property type="project" value="TreeGrafter"/>
</dbReference>
<dbReference type="Proteomes" id="UP000659654">
    <property type="component" value="Unassembled WGS sequence"/>
</dbReference>
<dbReference type="PANTHER" id="PTHR12544:SF29">
    <property type="entry name" value="GLUTAMINASE"/>
    <property type="match status" value="1"/>
</dbReference>
<dbReference type="EMBL" id="CAJFCV020000004">
    <property type="protein sequence ID" value="CAG9114916.1"/>
    <property type="molecule type" value="Genomic_DNA"/>
</dbReference>
<dbReference type="InterPro" id="IPR015868">
    <property type="entry name" value="Glutaminase"/>
</dbReference>
<feature type="compositionally biased region" description="Basic and acidic residues" evidence="9">
    <location>
        <begin position="470"/>
        <end position="485"/>
    </location>
</feature>
<evidence type="ECO:0000259" key="10">
    <source>
        <dbReference type="Pfam" id="PF17959"/>
    </source>
</evidence>
<dbReference type="Gene3D" id="3.40.710.10">
    <property type="entry name" value="DD-peptidase/beta-lactamase superfamily"/>
    <property type="match status" value="1"/>
</dbReference>
<dbReference type="Proteomes" id="UP000095284">
    <property type="component" value="Unplaced"/>
</dbReference>
<evidence type="ECO:0000313" key="11">
    <source>
        <dbReference type="EMBL" id="CAD5225676.1"/>
    </source>
</evidence>
<dbReference type="HAMAP" id="MF_00313">
    <property type="entry name" value="Glutaminase"/>
    <property type="match status" value="1"/>
</dbReference>
<evidence type="ECO:0000256" key="9">
    <source>
        <dbReference type="SAM" id="MobiDB-lite"/>
    </source>
</evidence>
<reference evidence="15" key="1">
    <citation type="submission" date="2016-11" db="UniProtKB">
        <authorList>
            <consortium name="WormBaseParasite"/>
        </authorList>
    </citation>
    <scope>IDENTIFICATION</scope>
</reference>
<keyword evidence="5" id="KW-0378">Hydrolase</keyword>
<dbReference type="EMBL" id="CAJFDI010000004">
    <property type="protein sequence ID" value="CAD5225676.1"/>
    <property type="molecule type" value="Genomic_DNA"/>
</dbReference>
<dbReference type="AlphaFoldDB" id="A0A1I7S248"/>
<comment type="catalytic activity">
    <reaction evidence="7">
        <text>L-glutamine + H2O = L-glutamate + NH4(+)</text>
        <dbReference type="Rhea" id="RHEA:15889"/>
        <dbReference type="ChEBI" id="CHEBI:15377"/>
        <dbReference type="ChEBI" id="CHEBI:28938"/>
        <dbReference type="ChEBI" id="CHEBI:29985"/>
        <dbReference type="ChEBI" id="CHEBI:58359"/>
        <dbReference type="EC" id="3.5.1.2"/>
    </reaction>
</comment>
<sequence>MFRPVIQRLFKAQFSPRLYSSVIIKEGASPILSEDEIFKRFQIEGTDEASTKELSDIVKTRGIRADDPRITTSKKLLRKFVKKRNLDSDVRHYRLPKTEFLECVRPCLSLISQAVRNELIIPSWTPFTQKMTMMFEECRSNNDGSVATYIPQLARQNPESWGMSVCTVDGQRFGIGDSREPFCFQSVSKPFTYAVVSTDIGSDKVHQYIGQEPSGRLFNDICLDNNMKPHNPMVNAGAIICASLIKTGQFMSDRYDFIYNEYKKLAGGTYIGFDNATFLSERSTASRNFALAFFMKENNCFPEGMKVMRDELDLYFQLCSLETDCESAAVMAATLANGGVCPLTGESCVTHRACRDVLSLMYSCGMYDYSGQFAFSVGIPAKSGVSGGLILVIPNVMGICLYSPKLDRCGNSVRGVEFAKKMVECMGLHNYDSLLHSDEKKLDPRKDWTLRKDLWPGIEKIKPKGIGRSSAHEKRHERPPKNVKK</sequence>
<evidence type="ECO:0000256" key="3">
    <source>
        <dbReference type="ARBA" id="ARBA00012918"/>
    </source>
</evidence>
<dbReference type="Pfam" id="PF04960">
    <property type="entry name" value="Glutaminase"/>
    <property type="match status" value="1"/>
</dbReference>
<feature type="domain" description="Glutaminase EF-hand" evidence="10">
    <location>
        <begin position="34"/>
        <end position="122"/>
    </location>
</feature>
<evidence type="ECO:0000256" key="4">
    <source>
        <dbReference type="ARBA" id="ARBA00022737"/>
    </source>
</evidence>
<evidence type="ECO:0000256" key="6">
    <source>
        <dbReference type="ARBA" id="ARBA00023043"/>
    </source>
</evidence>
<accession>A0A1I7S248</accession>
<keyword evidence="6" id="KW-0040">ANK repeat</keyword>
<dbReference type="InterPro" id="IPR041541">
    <property type="entry name" value="Glutaminase_EF-hand"/>
</dbReference>
<dbReference type="PANTHER" id="PTHR12544">
    <property type="entry name" value="GLUTAMINASE"/>
    <property type="match status" value="1"/>
</dbReference>
<dbReference type="NCBIfam" id="TIGR03814">
    <property type="entry name" value="Gln_ase"/>
    <property type="match status" value="1"/>
</dbReference>
<gene>
    <name evidence="11" type="ORF">BXYJ_LOCUS8664</name>
</gene>
<dbReference type="FunFam" id="3.40.710.10:FF:000008">
    <property type="entry name" value="Glutaminase, isoform E"/>
    <property type="match status" value="1"/>
</dbReference>
<evidence type="ECO:0000256" key="1">
    <source>
        <dbReference type="ARBA" id="ARBA00011076"/>
    </source>
</evidence>
<dbReference type="Pfam" id="PF17959">
    <property type="entry name" value="EF-hand_14"/>
    <property type="match status" value="1"/>
</dbReference>
<comment type="subunit">
    <text evidence="2">Homotetramer.</text>
</comment>
<dbReference type="OrthoDB" id="9995210at2759"/>
<dbReference type="GO" id="GO:0006537">
    <property type="term" value="P:glutamate biosynthetic process"/>
    <property type="evidence" value="ECO:0007669"/>
    <property type="project" value="TreeGrafter"/>
</dbReference>
<evidence type="ECO:0000313" key="14">
    <source>
        <dbReference type="Proteomes" id="UP000659654"/>
    </source>
</evidence>
<evidence type="ECO:0000313" key="15">
    <source>
        <dbReference type="WBParaSite" id="BXY_0707700.1"/>
    </source>
</evidence>
<dbReference type="SUPFAM" id="SSF56601">
    <property type="entry name" value="beta-lactamase/transpeptidase-like"/>
    <property type="match status" value="1"/>
</dbReference>
<feature type="region of interest" description="Disordered" evidence="9">
    <location>
        <begin position="461"/>
        <end position="485"/>
    </location>
</feature>
<comment type="similarity">
    <text evidence="1">Belongs to the glutaminase family.</text>
</comment>
<dbReference type="WBParaSite" id="BXY_0707700.1">
    <property type="protein sequence ID" value="BXY_0707700.1"/>
    <property type="gene ID" value="BXY_0707700"/>
</dbReference>
<evidence type="ECO:0000256" key="7">
    <source>
        <dbReference type="ARBA" id="ARBA00049534"/>
    </source>
</evidence>